<evidence type="ECO:0000256" key="1">
    <source>
        <dbReference type="SAM" id="MobiDB-lite"/>
    </source>
</evidence>
<accession>A0A8X7BEG4</accession>
<evidence type="ECO:0000313" key="2">
    <source>
        <dbReference type="EMBL" id="GFY28530.1"/>
    </source>
</evidence>
<evidence type="ECO:0000313" key="3">
    <source>
        <dbReference type="Proteomes" id="UP000887159"/>
    </source>
</evidence>
<feature type="region of interest" description="Disordered" evidence="1">
    <location>
        <begin position="1"/>
        <end position="21"/>
    </location>
</feature>
<dbReference type="EMBL" id="BMAU01021385">
    <property type="protein sequence ID" value="GFY28530.1"/>
    <property type="molecule type" value="Genomic_DNA"/>
</dbReference>
<feature type="compositionally biased region" description="Polar residues" evidence="1">
    <location>
        <begin position="1"/>
        <end position="18"/>
    </location>
</feature>
<sequence>MSGEGNYNSQPPSENHPGNENIVAERVGPIVTKTDKLPFSNYDITLRGLSSSSRDNRSCLQILLISYNSVFT</sequence>
<dbReference type="AlphaFoldDB" id="A0A8X7BEG4"/>
<keyword evidence="3" id="KW-1185">Reference proteome</keyword>
<organism evidence="2 3">
    <name type="scientific">Trichonephila clavipes</name>
    <name type="common">Golden silk orbweaver</name>
    <name type="synonym">Nephila clavipes</name>
    <dbReference type="NCBI Taxonomy" id="2585209"/>
    <lineage>
        <taxon>Eukaryota</taxon>
        <taxon>Metazoa</taxon>
        <taxon>Ecdysozoa</taxon>
        <taxon>Arthropoda</taxon>
        <taxon>Chelicerata</taxon>
        <taxon>Arachnida</taxon>
        <taxon>Araneae</taxon>
        <taxon>Araneomorphae</taxon>
        <taxon>Entelegynae</taxon>
        <taxon>Araneoidea</taxon>
        <taxon>Nephilidae</taxon>
        <taxon>Trichonephila</taxon>
    </lineage>
</organism>
<dbReference type="Proteomes" id="UP000887159">
    <property type="component" value="Unassembled WGS sequence"/>
</dbReference>
<proteinExistence type="predicted"/>
<gene>
    <name evidence="2" type="ORF">TNCV_4149611</name>
</gene>
<reference evidence="2" key="1">
    <citation type="submission" date="2020-08" db="EMBL/GenBank/DDBJ databases">
        <title>Multicomponent nature underlies the extraordinary mechanical properties of spider dragline silk.</title>
        <authorList>
            <person name="Kono N."/>
            <person name="Nakamura H."/>
            <person name="Mori M."/>
            <person name="Yoshida Y."/>
            <person name="Ohtoshi R."/>
            <person name="Malay A.D."/>
            <person name="Moran D.A.P."/>
            <person name="Tomita M."/>
            <person name="Numata K."/>
            <person name="Arakawa K."/>
        </authorList>
    </citation>
    <scope>NUCLEOTIDE SEQUENCE</scope>
</reference>
<comment type="caution">
    <text evidence="2">The sequence shown here is derived from an EMBL/GenBank/DDBJ whole genome shotgun (WGS) entry which is preliminary data.</text>
</comment>
<protein>
    <submittedName>
        <fullName evidence="2">Uncharacterized protein</fullName>
    </submittedName>
</protein>
<name>A0A8X7BEG4_TRICX</name>